<keyword evidence="3" id="KW-1185">Reference proteome</keyword>
<dbReference type="KEGG" id="tbn:TBH_C1794"/>
<reference evidence="2 3" key="1">
    <citation type="journal article" date="2014" name="PLoS ONE">
        <title>Physiological and genomic features of a novel sulfur-oxidizing gammaproteobacterium belonging to a previously uncultivated symbiotic lineage isolated from a hydrothermal vent.</title>
        <authorList>
            <person name="Nunoura T."/>
            <person name="Takaki Y."/>
            <person name="Kazama H."/>
            <person name="Kakuta J."/>
            <person name="Shimamura S."/>
            <person name="Makita H."/>
            <person name="Hirai M."/>
            <person name="Miyazaki M."/>
            <person name="Takai K."/>
        </authorList>
    </citation>
    <scope>NUCLEOTIDE SEQUENCE [LARGE SCALE GENOMIC DNA]</scope>
    <source>
        <strain evidence="2 3">Hiromi1</strain>
    </source>
</reference>
<dbReference type="EMBL" id="AP012273">
    <property type="protein sequence ID" value="BAO44710.1"/>
    <property type="molecule type" value="Genomic_DNA"/>
</dbReference>
<dbReference type="RefSeq" id="WP_144375309.1">
    <property type="nucleotide sequence ID" value="NZ_AP012273.1"/>
</dbReference>
<evidence type="ECO:0000313" key="3">
    <source>
        <dbReference type="Proteomes" id="UP000031631"/>
    </source>
</evidence>
<gene>
    <name evidence="2" type="ORF">TBH_C1794</name>
</gene>
<evidence type="ECO:0000256" key="1">
    <source>
        <dbReference type="SAM" id="SignalP"/>
    </source>
</evidence>
<organism evidence="2 3">
    <name type="scientific">Thiolapillus brandeum</name>
    <dbReference type="NCBI Taxonomy" id="1076588"/>
    <lineage>
        <taxon>Bacteria</taxon>
        <taxon>Pseudomonadati</taxon>
        <taxon>Pseudomonadota</taxon>
        <taxon>Gammaproteobacteria</taxon>
        <taxon>Chromatiales</taxon>
        <taxon>Sedimenticolaceae</taxon>
        <taxon>Thiolapillus</taxon>
    </lineage>
</organism>
<name>A0A7U6JJ06_9GAMM</name>
<evidence type="ECO:0000313" key="2">
    <source>
        <dbReference type="EMBL" id="BAO44710.1"/>
    </source>
</evidence>
<sequence length="126" mass="13216">MKPATIAMVVALSGLAGSAQASVIKGHFVGTIGEATFDETIVCLGKPSPDSFFQSVGGASSGANQEVKISGGRSGKHLNLVVEGKGVVLRTRVANISMQGNKLVYQETRKLKNGKTARIDLKLWCE</sequence>
<proteinExistence type="predicted"/>
<keyword evidence="1" id="KW-0732">Signal</keyword>
<dbReference type="AlphaFoldDB" id="A0A7U6JJ06"/>
<feature type="signal peptide" evidence="1">
    <location>
        <begin position="1"/>
        <end position="21"/>
    </location>
</feature>
<feature type="chain" id="PRO_5031178119" evidence="1">
    <location>
        <begin position="22"/>
        <end position="126"/>
    </location>
</feature>
<accession>A0A7U6JJ06</accession>
<protein>
    <submittedName>
        <fullName evidence="2">Uncharacterized protein</fullName>
    </submittedName>
</protein>
<dbReference type="Proteomes" id="UP000031631">
    <property type="component" value="Chromosome"/>
</dbReference>